<dbReference type="GO" id="GO:0006508">
    <property type="term" value="P:proteolysis"/>
    <property type="evidence" value="ECO:0007669"/>
    <property type="project" value="UniProtKB-KW"/>
</dbReference>
<dbReference type="RefSeq" id="WP_069918316.1">
    <property type="nucleotide sequence ID" value="NZ_MEHK01000001.1"/>
</dbReference>
<dbReference type="InterPro" id="IPR024079">
    <property type="entry name" value="MetalloPept_cat_dom_sf"/>
</dbReference>
<evidence type="ECO:0000256" key="17">
    <source>
        <dbReference type="SAM" id="SignalP"/>
    </source>
</evidence>
<evidence type="ECO:0000313" key="19">
    <source>
        <dbReference type="Proteomes" id="UP000095705"/>
    </source>
</evidence>
<dbReference type="InterPro" id="IPR000013">
    <property type="entry name" value="Peptidase_M7"/>
</dbReference>
<dbReference type="GO" id="GO:0008270">
    <property type="term" value="F:zinc ion binding"/>
    <property type="evidence" value="ECO:0007669"/>
    <property type="project" value="UniProtKB-UniRule"/>
</dbReference>
<feature type="binding site" evidence="15">
    <location>
        <position position="135"/>
    </location>
    <ligand>
        <name>Zn(2+)</name>
        <dbReference type="ChEBI" id="CHEBI:29105"/>
        <note>catalytic</note>
    </ligand>
</feature>
<evidence type="ECO:0000256" key="3">
    <source>
        <dbReference type="ARBA" id="ARBA00006571"/>
    </source>
</evidence>
<comment type="cofactor">
    <cofactor evidence="15">
        <name>Ca(2+)</name>
        <dbReference type="ChEBI" id="CHEBI:29108"/>
    </cofactor>
    <text evidence="15">Binds 1 Ca(2+) ion per subunit.</text>
</comment>
<evidence type="ECO:0000256" key="16">
    <source>
        <dbReference type="PIRSR" id="PIRSR016573-3"/>
    </source>
</evidence>
<evidence type="ECO:0000256" key="11">
    <source>
        <dbReference type="ARBA" id="ARBA00023049"/>
    </source>
</evidence>
<feature type="binding site" evidence="15">
    <location>
        <position position="129"/>
    </location>
    <ligand>
        <name>Zn(2+)</name>
        <dbReference type="ChEBI" id="CHEBI:29105"/>
        <note>catalytic</note>
    </ligand>
</feature>
<dbReference type="OrthoDB" id="5243084at2"/>
<protein>
    <recommendedName>
        <fullName evidence="5">Extracellular small neutral protease</fullName>
        <ecNumber evidence="4">3.4.24.77</ecNumber>
    </recommendedName>
    <alternativeName>
        <fullName evidence="13">Snapalysin</fullName>
    </alternativeName>
</protein>
<comment type="catalytic activity">
    <reaction evidence="1">
        <text>Hydrolyzes proteins with a preference for Tyr or Phe in the P1' position. Has no action on amino-acid p-nitroanilides.</text>
        <dbReference type="EC" id="3.4.24.77"/>
    </reaction>
</comment>
<dbReference type="Gene3D" id="3.40.390.10">
    <property type="entry name" value="Collagenase (Catalytic Domain)"/>
    <property type="match status" value="1"/>
</dbReference>
<evidence type="ECO:0000313" key="18">
    <source>
        <dbReference type="EMBL" id="OEJ30172.1"/>
    </source>
</evidence>
<comment type="similarity">
    <text evidence="3">Belongs to the peptidase M7 family.</text>
</comment>
<dbReference type="EMBL" id="MEHK01000001">
    <property type="protein sequence ID" value="OEJ30172.1"/>
    <property type="molecule type" value="Genomic_DNA"/>
</dbReference>
<dbReference type="STRING" id="36818.BGK67_01215"/>
<feature type="disulfide bond" evidence="16">
    <location>
        <begin position="141"/>
        <end position="154"/>
    </location>
</feature>
<dbReference type="AlphaFoldDB" id="A0A1E5PLE0"/>
<dbReference type="GO" id="GO:0005576">
    <property type="term" value="C:extracellular region"/>
    <property type="evidence" value="ECO:0007669"/>
    <property type="project" value="UniProtKB-SubCell"/>
</dbReference>
<evidence type="ECO:0000256" key="5">
    <source>
        <dbReference type="ARBA" id="ARBA00019129"/>
    </source>
</evidence>
<dbReference type="GO" id="GO:0004222">
    <property type="term" value="F:metalloendopeptidase activity"/>
    <property type="evidence" value="ECO:0007669"/>
    <property type="project" value="UniProtKB-UniRule"/>
</dbReference>
<keyword evidence="19" id="KW-1185">Reference proteome</keyword>
<dbReference type="PRINTS" id="PR00787">
    <property type="entry name" value="NEUTRALPTASE"/>
</dbReference>
<keyword evidence="6" id="KW-0964">Secreted</keyword>
<keyword evidence="17" id="KW-0732">Signal</keyword>
<gene>
    <name evidence="18" type="ORF">BGK67_01215</name>
</gene>
<dbReference type="Proteomes" id="UP000095705">
    <property type="component" value="Unassembled WGS sequence"/>
</dbReference>
<keyword evidence="8 15" id="KW-0479">Metal-binding</keyword>
<sequence>MSLGTWLKVGTSAAALVLAAATAATAAPAPVPDATAAVVTLRYDDSRAGGWEAAIAAGVASWNSNVSNVRLVEAAPGVRAEIVIVATTGWPQATLGPVRPGRQVRVELGAQAVSQGYDKTRIAAHELGHSLGLPDTKPGPCSQLMSGSSAGTACTNAVPNATERSRVQNAYANGLAATVPTDGRVLIDAP</sequence>
<comment type="caution">
    <text evidence="18">The sequence shown here is derived from an EMBL/GenBank/DDBJ whole genome shotgun (WGS) entry which is preliminary data.</text>
</comment>
<evidence type="ECO:0000256" key="9">
    <source>
        <dbReference type="ARBA" id="ARBA00022801"/>
    </source>
</evidence>
<evidence type="ECO:0000256" key="15">
    <source>
        <dbReference type="PIRSR" id="PIRSR016573-2"/>
    </source>
</evidence>
<keyword evidence="9" id="KW-0378">Hydrolase</keyword>
<reference evidence="18 19" key="1">
    <citation type="submission" date="2016-08" db="EMBL/GenBank/DDBJ databases">
        <title>The complete genome of Streptomyces subrutilus 10-1-1.</title>
        <authorList>
            <person name="Chen X."/>
        </authorList>
    </citation>
    <scope>NUCLEOTIDE SEQUENCE [LARGE SCALE GENOMIC DNA]</scope>
    <source>
        <strain evidence="18 19">10-1-1</strain>
    </source>
</reference>
<evidence type="ECO:0000256" key="1">
    <source>
        <dbReference type="ARBA" id="ARBA00000612"/>
    </source>
</evidence>
<evidence type="ECO:0000256" key="2">
    <source>
        <dbReference type="ARBA" id="ARBA00004613"/>
    </source>
</evidence>
<feature type="binding site" evidence="15">
    <location>
        <position position="120"/>
    </location>
    <ligand>
        <name>Ca(2+)</name>
        <dbReference type="ChEBI" id="CHEBI:29108"/>
    </ligand>
</feature>
<dbReference type="EC" id="3.4.24.77" evidence="4"/>
<evidence type="ECO:0000256" key="10">
    <source>
        <dbReference type="ARBA" id="ARBA00022833"/>
    </source>
</evidence>
<keyword evidence="11 18" id="KW-0482">Metalloprotease</keyword>
<feature type="binding site" evidence="15">
    <location>
        <position position="125"/>
    </location>
    <ligand>
        <name>Zn(2+)</name>
        <dbReference type="ChEBI" id="CHEBI:29105"/>
        <note>catalytic</note>
    </ligand>
</feature>
<organism evidence="18 19">
    <name type="scientific">Streptomyces subrutilus</name>
    <dbReference type="NCBI Taxonomy" id="36818"/>
    <lineage>
        <taxon>Bacteria</taxon>
        <taxon>Bacillati</taxon>
        <taxon>Actinomycetota</taxon>
        <taxon>Actinomycetes</taxon>
        <taxon>Kitasatosporales</taxon>
        <taxon>Streptomycetaceae</taxon>
        <taxon>Streptomyces</taxon>
    </lineage>
</organism>
<comment type="subcellular location">
    <subcellularLocation>
        <location evidence="2">Secreted</location>
    </subcellularLocation>
</comment>
<feature type="signal peptide" evidence="17">
    <location>
        <begin position="1"/>
        <end position="26"/>
    </location>
</feature>
<comment type="cofactor">
    <cofactor evidence="15">
        <name>Zn(2+)</name>
        <dbReference type="ChEBI" id="CHEBI:29105"/>
    </cofactor>
    <text evidence="15">Binds 1 zinc ion per subunit.</text>
</comment>
<keyword evidence="10 15" id="KW-0862">Zinc</keyword>
<accession>A0A1E5PLE0</accession>
<dbReference type="Pfam" id="PF02031">
    <property type="entry name" value="Peptidase_M7"/>
    <property type="match status" value="1"/>
</dbReference>
<keyword evidence="7 18" id="KW-0645">Protease</keyword>
<evidence type="ECO:0000256" key="13">
    <source>
        <dbReference type="ARBA" id="ARBA00029927"/>
    </source>
</evidence>
<evidence type="ECO:0000256" key="4">
    <source>
        <dbReference type="ARBA" id="ARBA00012325"/>
    </source>
</evidence>
<feature type="binding site" evidence="15">
    <location>
        <position position="118"/>
    </location>
    <ligand>
        <name>Ca(2+)</name>
        <dbReference type="ChEBI" id="CHEBI:29108"/>
    </ligand>
</feature>
<feature type="active site" evidence="14">
    <location>
        <position position="126"/>
    </location>
</feature>
<evidence type="ECO:0000256" key="6">
    <source>
        <dbReference type="ARBA" id="ARBA00022525"/>
    </source>
</evidence>
<evidence type="ECO:0000256" key="12">
    <source>
        <dbReference type="ARBA" id="ARBA00023157"/>
    </source>
</evidence>
<feature type="chain" id="PRO_5046332380" description="Extracellular small neutral protease" evidence="17">
    <location>
        <begin position="27"/>
        <end position="190"/>
    </location>
</feature>
<evidence type="ECO:0000256" key="14">
    <source>
        <dbReference type="PIRSR" id="PIRSR016573-1"/>
    </source>
</evidence>
<dbReference type="SUPFAM" id="SSF55486">
    <property type="entry name" value="Metalloproteases ('zincins'), catalytic domain"/>
    <property type="match status" value="1"/>
</dbReference>
<keyword evidence="15" id="KW-0106">Calcium</keyword>
<proteinExistence type="inferred from homology"/>
<evidence type="ECO:0000256" key="8">
    <source>
        <dbReference type="ARBA" id="ARBA00022723"/>
    </source>
</evidence>
<name>A0A1E5PLE0_9ACTN</name>
<keyword evidence="12" id="KW-1015">Disulfide bond</keyword>
<evidence type="ECO:0000256" key="7">
    <source>
        <dbReference type="ARBA" id="ARBA00022670"/>
    </source>
</evidence>